<evidence type="ECO:0000313" key="2">
    <source>
        <dbReference type="Proteomes" id="UP000266841"/>
    </source>
</evidence>
<name>K0T2D6_THAOC</name>
<reference evidence="1 2" key="1">
    <citation type="journal article" date="2012" name="Genome Biol.">
        <title>Genome and low-iron response of an oceanic diatom adapted to chronic iron limitation.</title>
        <authorList>
            <person name="Lommer M."/>
            <person name="Specht M."/>
            <person name="Roy A.S."/>
            <person name="Kraemer L."/>
            <person name="Andreson R."/>
            <person name="Gutowska M.A."/>
            <person name="Wolf J."/>
            <person name="Bergner S.V."/>
            <person name="Schilhabel M.B."/>
            <person name="Klostermeier U.C."/>
            <person name="Beiko R.G."/>
            <person name="Rosenstiel P."/>
            <person name="Hippler M."/>
            <person name="Laroche J."/>
        </authorList>
    </citation>
    <scope>NUCLEOTIDE SEQUENCE [LARGE SCALE GENOMIC DNA]</scope>
    <source>
        <strain evidence="1 2">CCMP1005</strain>
    </source>
</reference>
<dbReference type="Proteomes" id="UP000266841">
    <property type="component" value="Unassembled WGS sequence"/>
</dbReference>
<dbReference type="EMBL" id="AGNL01013080">
    <property type="protein sequence ID" value="EJK67456.1"/>
    <property type="molecule type" value="Genomic_DNA"/>
</dbReference>
<evidence type="ECO:0000313" key="1">
    <source>
        <dbReference type="EMBL" id="EJK67456.1"/>
    </source>
</evidence>
<dbReference type="AlphaFoldDB" id="K0T2D6"/>
<sequence>MHRMPISKAGRLDARPIPLVYGVGGMHCLWIRAHKGDSIWVASQASHPRRRRASNEVVEMAIHRLWATDFKGTQDVRPSPSMSTVYGMYHCLWIQGSRVMTFEGEDRSFFPAALGMVFAQNRSSS</sequence>
<comment type="caution">
    <text evidence="1">The sequence shown here is derived from an EMBL/GenBank/DDBJ whole genome shotgun (WGS) entry which is preliminary data.</text>
</comment>
<proteinExistence type="predicted"/>
<accession>K0T2D6</accession>
<organism evidence="1 2">
    <name type="scientific">Thalassiosira oceanica</name>
    <name type="common">Marine diatom</name>
    <dbReference type="NCBI Taxonomy" id="159749"/>
    <lineage>
        <taxon>Eukaryota</taxon>
        <taxon>Sar</taxon>
        <taxon>Stramenopiles</taxon>
        <taxon>Ochrophyta</taxon>
        <taxon>Bacillariophyta</taxon>
        <taxon>Coscinodiscophyceae</taxon>
        <taxon>Thalassiosirophycidae</taxon>
        <taxon>Thalassiosirales</taxon>
        <taxon>Thalassiosiraceae</taxon>
        <taxon>Thalassiosira</taxon>
    </lineage>
</organism>
<keyword evidence="2" id="KW-1185">Reference proteome</keyword>
<gene>
    <name evidence="1" type="ORF">THAOC_11506</name>
</gene>
<protein>
    <submittedName>
        <fullName evidence="1">Uncharacterized protein</fullName>
    </submittedName>
</protein>